<evidence type="ECO:0000313" key="2">
    <source>
        <dbReference type="Proteomes" id="UP000246121"/>
    </source>
</evidence>
<reference evidence="1 2" key="1">
    <citation type="journal article" date="2018" name="Microb. Genom.">
        <title>Expanding an expanded genome: long-read sequencing of Trypanosoma cruzi.</title>
        <authorList>
            <person name="Berna L."/>
            <person name="Rodriguez M."/>
            <person name="Chiribao M.L."/>
            <person name="Parodi-Talice A."/>
            <person name="Pita S."/>
            <person name="Rijo G."/>
            <person name="Alvarez-Valin F."/>
            <person name="Robello C."/>
        </authorList>
    </citation>
    <scope>NUCLEOTIDE SEQUENCE [LARGE SCALE GENOMIC DNA]</scope>
    <source>
        <strain evidence="1 2">Dm28c</strain>
    </source>
</reference>
<dbReference type="AlphaFoldDB" id="A0A2V2UI86"/>
<dbReference type="VEuPathDB" id="TriTrypDB:TcCLB.459389.10"/>
<sequence length="187" mass="20693">MPSQGGSHWIALFFLPVERTWERQCHALRPLDEVEPISRFLAEVNGDSQPQLLLTAKTGFSPASESLAEEDSIDLLLVASREEGTRGSLQKRQRMARLIKRNTKTSQLQTERIVHLCSCGGAVYHSNRACGDRKMGIVTLVCRPWGALSKTRKTLAAWTGGTPKIQDLATVLFSQVSARGAIYNVLM</sequence>
<dbReference type="VEuPathDB" id="TriTrypDB:TcCLB.504449.14"/>
<organism evidence="1 2">
    <name type="scientific">Trypanosoma cruzi</name>
    <dbReference type="NCBI Taxonomy" id="5693"/>
    <lineage>
        <taxon>Eukaryota</taxon>
        <taxon>Discoba</taxon>
        <taxon>Euglenozoa</taxon>
        <taxon>Kinetoplastea</taxon>
        <taxon>Metakinetoplastina</taxon>
        <taxon>Trypanosomatida</taxon>
        <taxon>Trypanosomatidae</taxon>
        <taxon>Trypanosoma</taxon>
        <taxon>Schizotrypanum</taxon>
    </lineage>
</organism>
<accession>A0A2V2UI86</accession>
<evidence type="ECO:0000313" key="1">
    <source>
        <dbReference type="EMBL" id="PWU83684.1"/>
    </source>
</evidence>
<name>A0A2V2UI86_TRYCR</name>
<dbReference type="VEuPathDB" id="TriTrypDB:TCSYLVIO_007058"/>
<dbReference type="VEuPathDB" id="TriTrypDB:TcBrA4_0116350"/>
<dbReference type="Proteomes" id="UP000246121">
    <property type="component" value="Unassembled WGS sequence"/>
</dbReference>
<dbReference type="VEuPathDB" id="TriTrypDB:TcG_04535"/>
<dbReference type="VEuPathDB" id="TriTrypDB:TcCL_ESM03390"/>
<protein>
    <submittedName>
        <fullName evidence="1">Uncharacterized protein</fullName>
    </submittedName>
</protein>
<comment type="caution">
    <text evidence="1">The sequence shown here is derived from an EMBL/GenBank/DDBJ whole genome shotgun (WGS) entry which is preliminary data.</text>
</comment>
<dbReference type="VEuPathDB" id="TriTrypDB:TCDM_03112"/>
<dbReference type="VEuPathDB" id="TriTrypDB:C4B63_295g12"/>
<dbReference type="EMBL" id="PRFA01000295">
    <property type="protein sequence ID" value="PWU83684.1"/>
    <property type="molecule type" value="Genomic_DNA"/>
</dbReference>
<dbReference type="VEuPathDB" id="TriTrypDB:Tc_MARK_5806"/>
<gene>
    <name evidence="1" type="ORF">C4B63_295g12</name>
</gene>
<dbReference type="VEuPathDB" id="TriTrypDB:C3747_112g85"/>
<proteinExistence type="predicted"/>